<accession>A0A7J6MIA9</accession>
<keyword evidence="3" id="KW-0732">Signal</keyword>
<comment type="similarity">
    <text evidence="1 3">Belongs to the type-B carboxylesterase/lipase family.</text>
</comment>
<proteinExistence type="inferred from homology"/>
<dbReference type="PROSITE" id="PS00941">
    <property type="entry name" value="CARBOXYLESTERASE_B_2"/>
    <property type="match status" value="1"/>
</dbReference>
<evidence type="ECO:0000256" key="3">
    <source>
        <dbReference type="RuleBase" id="RU361235"/>
    </source>
</evidence>
<dbReference type="EMBL" id="JAAPAO010000140">
    <property type="protein sequence ID" value="KAF4671214.1"/>
    <property type="molecule type" value="Genomic_DNA"/>
</dbReference>
<feature type="domain" description="Carboxylesterase type B" evidence="4">
    <location>
        <begin position="25"/>
        <end position="528"/>
    </location>
</feature>
<protein>
    <recommendedName>
        <fullName evidence="3">Carboxylic ester hydrolase</fullName>
        <ecNumber evidence="3">3.1.1.-</ecNumber>
    </recommendedName>
</protein>
<feature type="signal peptide" evidence="3">
    <location>
        <begin position="1"/>
        <end position="16"/>
    </location>
</feature>
<dbReference type="Pfam" id="PF00135">
    <property type="entry name" value="COesterase"/>
    <property type="match status" value="1"/>
</dbReference>
<dbReference type="EC" id="3.1.1.-" evidence="3"/>
<name>A0A7J6MIA9_PERCH</name>
<keyword evidence="6" id="KW-1185">Reference proteome</keyword>
<keyword evidence="2 3" id="KW-0378">Hydrolase</keyword>
<dbReference type="PANTHER" id="PTHR11559">
    <property type="entry name" value="CARBOXYLESTERASE"/>
    <property type="match status" value="1"/>
</dbReference>
<dbReference type="InterPro" id="IPR029058">
    <property type="entry name" value="AB_hydrolase_fold"/>
</dbReference>
<dbReference type="SUPFAM" id="SSF53474">
    <property type="entry name" value="alpha/beta-Hydrolases"/>
    <property type="match status" value="1"/>
</dbReference>
<feature type="chain" id="PRO_5029951853" description="Carboxylic ester hydrolase" evidence="3">
    <location>
        <begin position="17"/>
        <end position="547"/>
    </location>
</feature>
<gene>
    <name evidence="5" type="ORF">FOL47_001660</name>
</gene>
<dbReference type="Proteomes" id="UP000591131">
    <property type="component" value="Unassembled WGS sequence"/>
</dbReference>
<reference evidence="5 6" key="1">
    <citation type="submission" date="2020-04" db="EMBL/GenBank/DDBJ databases">
        <title>Perkinsus chesapeaki whole genome sequence.</title>
        <authorList>
            <person name="Bogema D.R."/>
        </authorList>
    </citation>
    <scope>NUCLEOTIDE SEQUENCE [LARGE SCALE GENOMIC DNA]</scope>
    <source>
        <strain evidence="5">ATCC PRA-425</strain>
    </source>
</reference>
<dbReference type="OrthoDB" id="423410at2759"/>
<evidence type="ECO:0000313" key="5">
    <source>
        <dbReference type="EMBL" id="KAF4671214.1"/>
    </source>
</evidence>
<dbReference type="PROSITE" id="PS00122">
    <property type="entry name" value="CARBOXYLESTERASE_B_1"/>
    <property type="match status" value="1"/>
</dbReference>
<dbReference type="GO" id="GO:0016787">
    <property type="term" value="F:hydrolase activity"/>
    <property type="evidence" value="ECO:0007669"/>
    <property type="project" value="UniProtKB-KW"/>
</dbReference>
<dbReference type="InterPro" id="IPR019819">
    <property type="entry name" value="Carboxylesterase_B_CS"/>
</dbReference>
<evidence type="ECO:0000256" key="1">
    <source>
        <dbReference type="ARBA" id="ARBA00005964"/>
    </source>
</evidence>
<evidence type="ECO:0000313" key="6">
    <source>
        <dbReference type="Proteomes" id="UP000591131"/>
    </source>
</evidence>
<evidence type="ECO:0000259" key="4">
    <source>
        <dbReference type="Pfam" id="PF00135"/>
    </source>
</evidence>
<dbReference type="Gene3D" id="3.40.50.1820">
    <property type="entry name" value="alpha/beta hydrolase"/>
    <property type="match status" value="1"/>
</dbReference>
<organism evidence="5 6">
    <name type="scientific">Perkinsus chesapeaki</name>
    <name type="common">Clam parasite</name>
    <name type="synonym">Perkinsus andrewsi</name>
    <dbReference type="NCBI Taxonomy" id="330153"/>
    <lineage>
        <taxon>Eukaryota</taxon>
        <taxon>Sar</taxon>
        <taxon>Alveolata</taxon>
        <taxon>Perkinsozoa</taxon>
        <taxon>Perkinsea</taxon>
        <taxon>Perkinsida</taxon>
        <taxon>Perkinsidae</taxon>
        <taxon>Perkinsus</taxon>
    </lineage>
</organism>
<comment type="caution">
    <text evidence="5">The sequence shown here is derived from an EMBL/GenBank/DDBJ whole genome shotgun (WGS) entry which is preliminary data.</text>
</comment>
<sequence>MSYIVLFLLVPVCADASSFLDRKASQQIETKNGSITGRVLQADYTLQQPRYQNVIEFLGIPYAAPPIGDLRFRAPRPFNESWSHPRSMVNRGLFCEKHEDCLYLDVYTPEKAPGFLSLPVLFWIHGGGFMGFHFPQGDGVALSAAHDLVVVIAHYCLGHLAFFASDASLSEEGSTGNWGTLDQRAALLWVKENIANFGGDPGRVTIAGESAGAFSVLWHLVAPGSAGLYHAAILESTTVISPIFYQAKKDAYRYYEWVATQLAGCKDAQDLQCLRKVDFNELQLNSSWQSNGKMKKKFGPPWASVMFPKYPVGPVIDGVTLRDSPLNVVKKGGHSKVPIILGVNHDEGTGFIYEVPQYIQGASHTPTETIEKKLMAYLLGEAAVKAGILEMYPDSEYHSWTNRAAIFSKASRILRDSAFHCSTLRLAEALIKWDDRVYMYTWNFEGLFGILDYLPIIPFTGVDLDRMGFFHSAELPFVLKYFPQRPELSMYIYAGHPPREKNDDFHRLSDCASCMWANMVTFHSPVGGNASCESHVKLESKSYVKIE</sequence>
<dbReference type="InterPro" id="IPR002018">
    <property type="entry name" value="CarbesteraseB"/>
</dbReference>
<dbReference type="InterPro" id="IPR050309">
    <property type="entry name" value="Type-B_Carboxylest/Lipase"/>
</dbReference>
<dbReference type="InterPro" id="IPR019826">
    <property type="entry name" value="Carboxylesterase_B_AS"/>
</dbReference>
<evidence type="ECO:0000256" key="2">
    <source>
        <dbReference type="ARBA" id="ARBA00022801"/>
    </source>
</evidence>
<dbReference type="AlphaFoldDB" id="A0A7J6MIA9"/>